<protein>
    <submittedName>
        <fullName evidence="5">MarR family winged helix-turn-helix transcriptional regulator</fullName>
    </submittedName>
</protein>
<dbReference type="SMART" id="SM00347">
    <property type="entry name" value="HTH_MARR"/>
    <property type="match status" value="1"/>
</dbReference>
<dbReference type="PANTHER" id="PTHR42756">
    <property type="entry name" value="TRANSCRIPTIONAL REGULATOR, MARR"/>
    <property type="match status" value="1"/>
</dbReference>
<dbReference type="Pfam" id="PF12802">
    <property type="entry name" value="MarR_2"/>
    <property type="match status" value="1"/>
</dbReference>
<reference evidence="6" key="1">
    <citation type="journal article" date="2019" name="Int. J. Syst. Evol. Microbiol.">
        <title>The Global Catalogue of Microorganisms (GCM) 10K type strain sequencing project: providing services to taxonomists for standard genome sequencing and annotation.</title>
        <authorList>
            <consortium name="The Broad Institute Genomics Platform"/>
            <consortium name="The Broad Institute Genome Sequencing Center for Infectious Disease"/>
            <person name="Wu L."/>
            <person name="Ma J."/>
        </authorList>
    </citation>
    <scope>NUCLEOTIDE SEQUENCE [LARGE SCALE GENOMIC DNA]</scope>
    <source>
        <strain evidence="6">KCTC 42644</strain>
    </source>
</reference>
<evidence type="ECO:0000256" key="3">
    <source>
        <dbReference type="ARBA" id="ARBA00023163"/>
    </source>
</evidence>
<evidence type="ECO:0000256" key="1">
    <source>
        <dbReference type="ARBA" id="ARBA00023015"/>
    </source>
</evidence>
<evidence type="ECO:0000256" key="2">
    <source>
        <dbReference type="ARBA" id="ARBA00023125"/>
    </source>
</evidence>
<dbReference type="RefSeq" id="WP_380858413.1">
    <property type="nucleotide sequence ID" value="NZ_JBHRXV010000004.1"/>
</dbReference>
<dbReference type="InterPro" id="IPR000835">
    <property type="entry name" value="HTH_MarR-typ"/>
</dbReference>
<dbReference type="PROSITE" id="PS50995">
    <property type="entry name" value="HTH_MARR_2"/>
    <property type="match status" value="1"/>
</dbReference>
<dbReference type="PRINTS" id="PR00598">
    <property type="entry name" value="HTHMARR"/>
</dbReference>
<proteinExistence type="predicted"/>
<keyword evidence="3" id="KW-0804">Transcription</keyword>
<evidence type="ECO:0000313" key="5">
    <source>
        <dbReference type="EMBL" id="MFC3712128.1"/>
    </source>
</evidence>
<comment type="caution">
    <text evidence="5">The sequence shown here is derived from an EMBL/GenBank/DDBJ whole genome shotgun (WGS) entry which is preliminary data.</text>
</comment>
<dbReference type="Proteomes" id="UP001595615">
    <property type="component" value="Unassembled WGS sequence"/>
</dbReference>
<sequence length="146" mass="16524">MGFLLGDASRLLRRRFDQDARAIGVTRPQWRLLFALSRAEGINQGGLAEQLEVEAITLCRMVDRLQEADLVERRADPADRRAWRLFLTDKARPLLDTMHEIGHRVIEEALDGLDAARRDALAETLGIIRANLSTRPTDEPLKEAAR</sequence>
<dbReference type="Gene3D" id="1.10.10.10">
    <property type="entry name" value="Winged helix-like DNA-binding domain superfamily/Winged helix DNA-binding domain"/>
    <property type="match status" value="1"/>
</dbReference>
<gene>
    <name evidence="5" type="ORF">ACFOMD_06085</name>
</gene>
<dbReference type="PANTHER" id="PTHR42756:SF1">
    <property type="entry name" value="TRANSCRIPTIONAL REPRESSOR OF EMRAB OPERON"/>
    <property type="match status" value="1"/>
</dbReference>
<feature type="domain" description="HTH marR-type" evidence="4">
    <location>
        <begin position="1"/>
        <end position="130"/>
    </location>
</feature>
<evidence type="ECO:0000259" key="4">
    <source>
        <dbReference type="PROSITE" id="PS50995"/>
    </source>
</evidence>
<dbReference type="SUPFAM" id="SSF46785">
    <property type="entry name" value="Winged helix' DNA-binding domain"/>
    <property type="match status" value="1"/>
</dbReference>
<dbReference type="EMBL" id="JBHRXV010000004">
    <property type="protein sequence ID" value="MFC3712128.1"/>
    <property type="molecule type" value="Genomic_DNA"/>
</dbReference>
<name>A0ABV7X8V0_9SPHN</name>
<dbReference type="InterPro" id="IPR036390">
    <property type="entry name" value="WH_DNA-bd_sf"/>
</dbReference>
<keyword evidence="1" id="KW-0805">Transcription regulation</keyword>
<dbReference type="InterPro" id="IPR036388">
    <property type="entry name" value="WH-like_DNA-bd_sf"/>
</dbReference>
<organism evidence="5 6">
    <name type="scientific">Sphingoaurantiacus capsulatus</name>
    <dbReference type="NCBI Taxonomy" id="1771310"/>
    <lineage>
        <taxon>Bacteria</taxon>
        <taxon>Pseudomonadati</taxon>
        <taxon>Pseudomonadota</taxon>
        <taxon>Alphaproteobacteria</taxon>
        <taxon>Sphingomonadales</taxon>
        <taxon>Sphingosinicellaceae</taxon>
        <taxon>Sphingoaurantiacus</taxon>
    </lineage>
</organism>
<keyword evidence="2" id="KW-0238">DNA-binding</keyword>
<evidence type="ECO:0000313" key="6">
    <source>
        <dbReference type="Proteomes" id="UP001595615"/>
    </source>
</evidence>
<keyword evidence="6" id="KW-1185">Reference proteome</keyword>
<accession>A0ABV7X8V0</accession>